<dbReference type="Proteomes" id="UP000032568">
    <property type="component" value="Chromosome"/>
</dbReference>
<proteinExistence type="predicted"/>
<name>A0AAE9YU43_9GAMM</name>
<dbReference type="RefSeq" id="WP_044836350.1">
    <property type="nucleotide sequence ID" value="NZ_CP059735.1"/>
</dbReference>
<protein>
    <submittedName>
        <fullName evidence="1">Uncharacterized protein</fullName>
    </submittedName>
</protein>
<dbReference type="KEGG" id="tact:SG35_006750"/>
<reference evidence="1 2" key="1">
    <citation type="journal article" date="2015" name="Genome Announc.">
        <title>Draft Genome Sequences of Marine Isolates of Thalassomonas viridans and Thalassomonas actiniarum.</title>
        <authorList>
            <person name="Olonade I."/>
            <person name="van Zyl L.J."/>
            <person name="Trindade M."/>
        </authorList>
    </citation>
    <scope>NUCLEOTIDE SEQUENCE [LARGE SCALE GENOMIC DNA]</scope>
    <source>
        <strain evidence="1 2">A5K-106</strain>
    </source>
</reference>
<reference evidence="1 2" key="2">
    <citation type="journal article" date="2022" name="Mar. Drugs">
        <title>Bioassay-Guided Fractionation Leads to the Detection of Cholic Acid Generated by the Rare Thalassomonas sp.</title>
        <authorList>
            <person name="Pheiffer F."/>
            <person name="Schneider Y.K."/>
            <person name="Hansen E.H."/>
            <person name="Andersen J.H."/>
            <person name="Isaksson J."/>
            <person name="Busche T."/>
            <person name="R C."/>
            <person name="Kalinowski J."/>
            <person name="Zyl L.V."/>
            <person name="Trindade M."/>
        </authorList>
    </citation>
    <scope>NUCLEOTIDE SEQUENCE [LARGE SCALE GENOMIC DNA]</scope>
    <source>
        <strain evidence="1 2">A5K-106</strain>
    </source>
</reference>
<evidence type="ECO:0000313" key="1">
    <source>
        <dbReference type="EMBL" id="WDE00335.1"/>
    </source>
</evidence>
<dbReference type="AlphaFoldDB" id="A0AAE9YU43"/>
<accession>A0AAE9YU43</accession>
<keyword evidence="2" id="KW-1185">Reference proteome</keyword>
<evidence type="ECO:0000313" key="2">
    <source>
        <dbReference type="Proteomes" id="UP000032568"/>
    </source>
</evidence>
<gene>
    <name evidence="1" type="ORF">SG35_006750</name>
</gene>
<organism evidence="1 2">
    <name type="scientific">Thalassomonas actiniarum</name>
    <dbReference type="NCBI Taxonomy" id="485447"/>
    <lineage>
        <taxon>Bacteria</taxon>
        <taxon>Pseudomonadati</taxon>
        <taxon>Pseudomonadota</taxon>
        <taxon>Gammaproteobacteria</taxon>
        <taxon>Alteromonadales</taxon>
        <taxon>Colwelliaceae</taxon>
        <taxon>Thalassomonas</taxon>
    </lineage>
</organism>
<sequence length="63" mass="7145">MKWCVDEAKLMLAMNNNTAINTAKQAFKQARIDHQHNNVLHAALLLYQLQRQLQGQANTTPAD</sequence>
<dbReference type="EMBL" id="CP059735">
    <property type="protein sequence ID" value="WDE00335.1"/>
    <property type="molecule type" value="Genomic_DNA"/>
</dbReference>